<dbReference type="PANTHER" id="PTHR45453">
    <property type="entry name" value="PHOSPHATE REGULON SENSOR PROTEIN PHOR"/>
    <property type="match status" value="1"/>
</dbReference>
<comment type="catalytic activity">
    <reaction evidence="1">
        <text>ATP + protein L-histidine = ADP + protein N-phospho-L-histidine.</text>
        <dbReference type="EC" id="2.7.13.3"/>
    </reaction>
</comment>
<keyword evidence="7" id="KW-0547">Nucleotide-binding</keyword>
<dbReference type="InterPro" id="IPR036890">
    <property type="entry name" value="HATPase_C_sf"/>
</dbReference>
<dbReference type="GO" id="GO:0005886">
    <property type="term" value="C:plasma membrane"/>
    <property type="evidence" value="ECO:0007669"/>
    <property type="project" value="UniProtKB-SubCell"/>
</dbReference>
<dbReference type="OrthoDB" id="417111at2"/>
<feature type="domain" description="Histidine kinase" evidence="13">
    <location>
        <begin position="230"/>
        <end position="454"/>
    </location>
</feature>
<dbReference type="PANTHER" id="PTHR45453:SF1">
    <property type="entry name" value="PHOSPHATE REGULON SENSOR PROTEIN PHOR"/>
    <property type="match status" value="1"/>
</dbReference>
<dbReference type="CDD" id="cd00082">
    <property type="entry name" value="HisKA"/>
    <property type="match status" value="1"/>
</dbReference>
<evidence type="ECO:0000313" key="15">
    <source>
        <dbReference type="Proteomes" id="UP000003781"/>
    </source>
</evidence>
<dbReference type="SUPFAM" id="SSF47384">
    <property type="entry name" value="Homodimeric domain of signal transducing histidine kinase"/>
    <property type="match status" value="1"/>
</dbReference>
<dbReference type="EMBL" id="AAXW01000014">
    <property type="protein sequence ID" value="EAZ91334.1"/>
    <property type="molecule type" value="Genomic_DNA"/>
</dbReference>
<protein>
    <recommendedName>
        <fullName evidence="3">histidine kinase</fullName>
        <ecNumber evidence="3">2.7.13.3</ecNumber>
    </recommendedName>
</protein>
<dbReference type="Gene3D" id="3.30.565.10">
    <property type="entry name" value="Histidine kinase-like ATPase, C-terminal domain"/>
    <property type="match status" value="1"/>
</dbReference>
<evidence type="ECO:0000256" key="6">
    <source>
        <dbReference type="ARBA" id="ARBA00022679"/>
    </source>
</evidence>
<dbReference type="GO" id="GO:0016036">
    <property type="term" value="P:cellular response to phosphate starvation"/>
    <property type="evidence" value="ECO:0007669"/>
    <property type="project" value="TreeGrafter"/>
</dbReference>
<dbReference type="Pfam" id="PF02518">
    <property type="entry name" value="HATPase_c"/>
    <property type="match status" value="1"/>
</dbReference>
<evidence type="ECO:0000256" key="5">
    <source>
        <dbReference type="ARBA" id="ARBA00022553"/>
    </source>
</evidence>
<dbReference type="InterPro" id="IPR041610">
    <property type="entry name" value="ArlS_N"/>
</dbReference>
<proteinExistence type="predicted"/>
<dbReference type="Proteomes" id="UP000003781">
    <property type="component" value="Unassembled WGS sequence"/>
</dbReference>
<gene>
    <name evidence="14" type="ORF">CY0110_05172</name>
</gene>
<dbReference type="SMART" id="SM00387">
    <property type="entry name" value="HATPase_c"/>
    <property type="match status" value="1"/>
</dbReference>
<sequence>MIIKPDKLKLFRKTKWRLASWYISGISLVLAIIGFGVYEAIIHAHRITVEKELKTVAGTLHDNFEIILDTPGKLSDDVKQFFPNLCLVDSSCPSLDNISNYRIGTIDNGQYYLQIFDLSHHLIAYSRNYPKGLSQKKQPDKKIIITDNQGIRYLQQSHLLHTNTGENWGYLQVSRSLKDFDNYLKMVVLILLLGLPLAIILIGISAWILTGIAMKPIAKSYHQIQQFTADAAHELRTPLAATLATIESTLMISSLTENELRNTLETLRKQTKRLSSLVSDLLILSRLDCPLNTISTTSIKKEKICLNDLISDLVKEVANFAISSEIILIPDIRVSYPLEIIGNTEQIYRLLFNLVVNGIQYTPTGGQVTIILKQHNNFALIQVQDTGIGIDNKELPYIFERFYRVDKARSRVRGGSGLGLSIAKALVLAHHGTIQVNSVVDKGSLFMVKLPIGRNFRS</sequence>
<keyword evidence="12" id="KW-1133">Transmembrane helix</keyword>
<accession>A3IPZ4</accession>
<dbReference type="Gene3D" id="1.10.287.130">
    <property type="match status" value="1"/>
</dbReference>
<dbReference type="EC" id="2.7.13.3" evidence="3"/>
<dbReference type="AlphaFoldDB" id="A3IPZ4"/>
<dbReference type="PRINTS" id="PR00344">
    <property type="entry name" value="BCTRLSENSOR"/>
</dbReference>
<dbReference type="InterPro" id="IPR003661">
    <property type="entry name" value="HisK_dim/P_dom"/>
</dbReference>
<evidence type="ECO:0000256" key="11">
    <source>
        <dbReference type="ARBA" id="ARBA00023136"/>
    </source>
</evidence>
<evidence type="ECO:0000313" key="14">
    <source>
        <dbReference type="EMBL" id="EAZ91334.1"/>
    </source>
</evidence>
<dbReference type="PROSITE" id="PS50109">
    <property type="entry name" value="HIS_KIN"/>
    <property type="match status" value="1"/>
</dbReference>
<comment type="caution">
    <text evidence="14">The sequence shown here is derived from an EMBL/GenBank/DDBJ whole genome shotgun (WGS) entry which is preliminary data.</text>
</comment>
<evidence type="ECO:0000256" key="7">
    <source>
        <dbReference type="ARBA" id="ARBA00022741"/>
    </source>
</evidence>
<evidence type="ECO:0000256" key="9">
    <source>
        <dbReference type="ARBA" id="ARBA00022840"/>
    </source>
</evidence>
<dbReference type="RefSeq" id="WP_008275459.1">
    <property type="nucleotide sequence ID" value="NZ_AAXW01000014.1"/>
</dbReference>
<dbReference type="GO" id="GO:0000155">
    <property type="term" value="F:phosphorelay sensor kinase activity"/>
    <property type="evidence" value="ECO:0007669"/>
    <property type="project" value="InterPro"/>
</dbReference>
<feature type="transmembrane region" description="Helical" evidence="12">
    <location>
        <begin position="21"/>
        <end position="41"/>
    </location>
</feature>
<dbReference type="NCBIfam" id="NF041735">
    <property type="entry name" value="hist_kin_RppB"/>
    <property type="match status" value="1"/>
</dbReference>
<evidence type="ECO:0000259" key="13">
    <source>
        <dbReference type="PROSITE" id="PS50109"/>
    </source>
</evidence>
<evidence type="ECO:0000256" key="1">
    <source>
        <dbReference type="ARBA" id="ARBA00000085"/>
    </source>
</evidence>
<keyword evidence="5" id="KW-0597">Phosphoprotein</keyword>
<dbReference type="Pfam" id="PF00512">
    <property type="entry name" value="HisKA"/>
    <property type="match status" value="1"/>
</dbReference>
<dbReference type="InterPro" id="IPR036097">
    <property type="entry name" value="HisK_dim/P_sf"/>
</dbReference>
<dbReference type="InterPro" id="IPR003594">
    <property type="entry name" value="HATPase_dom"/>
</dbReference>
<dbReference type="GO" id="GO:0004721">
    <property type="term" value="F:phosphoprotein phosphatase activity"/>
    <property type="evidence" value="ECO:0007669"/>
    <property type="project" value="TreeGrafter"/>
</dbReference>
<keyword evidence="9" id="KW-0067">ATP-binding</keyword>
<dbReference type="InterPro" id="IPR049835">
    <property type="entry name" value="RppB"/>
</dbReference>
<keyword evidence="15" id="KW-1185">Reference proteome</keyword>
<keyword evidence="4" id="KW-1003">Cell membrane</keyword>
<evidence type="ECO:0000256" key="8">
    <source>
        <dbReference type="ARBA" id="ARBA00022777"/>
    </source>
</evidence>
<name>A3IPZ4_9CHRO</name>
<reference evidence="14 15" key="1">
    <citation type="submission" date="2007-03" db="EMBL/GenBank/DDBJ databases">
        <authorList>
            <person name="Stal L."/>
            <person name="Ferriera S."/>
            <person name="Johnson J."/>
            <person name="Kravitz S."/>
            <person name="Beeson K."/>
            <person name="Sutton G."/>
            <person name="Rogers Y.-H."/>
            <person name="Friedman R."/>
            <person name="Frazier M."/>
            <person name="Venter J.C."/>
        </authorList>
    </citation>
    <scope>NUCLEOTIDE SEQUENCE [LARGE SCALE GENOMIC DNA]</scope>
    <source>
        <strain evidence="14 15">CCY0110</strain>
    </source>
</reference>
<evidence type="ECO:0000256" key="10">
    <source>
        <dbReference type="ARBA" id="ARBA00023012"/>
    </source>
</evidence>
<evidence type="ECO:0000256" key="4">
    <source>
        <dbReference type="ARBA" id="ARBA00022475"/>
    </source>
</evidence>
<feature type="transmembrane region" description="Helical" evidence="12">
    <location>
        <begin position="183"/>
        <end position="209"/>
    </location>
</feature>
<dbReference type="Pfam" id="PF18719">
    <property type="entry name" value="ArlS_N"/>
    <property type="match status" value="1"/>
</dbReference>
<keyword evidence="10" id="KW-0902">Two-component regulatory system</keyword>
<dbReference type="FunFam" id="3.30.565.10:FF:000023">
    <property type="entry name" value="PAS domain-containing sensor histidine kinase"/>
    <property type="match status" value="1"/>
</dbReference>
<dbReference type="SMART" id="SM00388">
    <property type="entry name" value="HisKA"/>
    <property type="match status" value="1"/>
</dbReference>
<keyword evidence="8 14" id="KW-0418">Kinase</keyword>
<dbReference type="eggNOG" id="COG5002">
    <property type="taxonomic scope" value="Bacteria"/>
</dbReference>
<comment type="subcellular location">
    <subcellularLocation>
        <location evidence="2">Cell membrane</location>
    </subcellularLocation>
</comment>
<dbReference type="InterPro" id="IPR004358">
    <property type="entry name" value="Sig_transdc_His_kin-like_C"/>
</dbReference>
<dbReference type="InterPro" id="IPR005467">
    <property type="entry name" value="His_kinase_dom"/>
</dbReference>
<keyword evidence="12" id="KW-0812">Transmembrane</keyword>
<dbReference type="SUPFAM" id="SSF55874">
    <property type="entry name" value="ATPase domain of HSP90 chaperone/DNA topoisomerase II/histidine kinase"/>
    <property type="match status" value="1"/>
</dbReference>
<dbReference type="InterPro" id="IPR050351">
    <property type="entry name" value="BphY/WalK/GraS-like"/>
</dbReference>
<organism evidence="14 15">
    <name type="scientific">Crocosphaera chwakensis CCY0110</name>
    <dbReference type="NCBI Taxonomy" id="391612"/>
    <lineage>
        <taxon>Bacteria</taxon>
        <taxon>Bacillati</taxon>
        <taxon>Cyanobacteriota</taxon>
        <taxon>Cyanophyceae</taxon>
        <taxon>Oscillatoriophycideae</taxon>
        <taxon>Chroococcales</taxon>
        <taxon>Aphanothecaceae</taxon>
        <taxon>Crocosphaera</taxon>
        <taxon>Crocosphaera chwakensis</taxon>
    </lineage>
</organism>
<keyword evidence="11 12" id="KW-0472">Membrane</keyword>
<evidence type="ECO:0000256" key="3">
    <source>
        <dbReference type="ARBA" id="ARBA00012438"/>
    </source>
</evidence>
<evidence type="ECO:0000256" key="2">
    <source>
        <dbReference type="ARBA" id="ARBA00004236"/>
    </source>
</evidence>
<evidence type="ECO:0000256" key="12">
    <source>
        <dbReference type="SAM" id="Phobius"/>
    </source>
</evidence>
<dbReference type="CDD" id="cd00075">
    <property type="entry name" value="HATPase"/>
    <property type="match status" value="1"/>
</dbReference>
<keyword evidence="6" id="KW-0808">Transferase</keyword>
<dbReference type="GO" id="GO:0005524">
    <property type="term" value="F:ATP binding"/>
    <property type="evidence" value="ECO:0007669"/>
    <property type="project" value="UniProtKB-KW"/>
</dbReference>